<keyword evidence="2" id="KW-0456">Lyase</keyword>
<accession>A0A4R2P9D0</accession>
<dbReference type="InterPro" id="IPR001303">
    <property type="entry name" value="Aldolase_II/adducin_N"/>
</dbReference>
<evidence type="ECO:0000256" key="2">
    <source>
        <dbReference type="ARBA" id="ARBA00023239"/>
    </source>
</evidence>
<keyword evidence="1" id="KW-0479">Metal-binding</keyword>
<organism evidence="4 5">
    <name type="scientific">Rhodothalassium salexigens DSM 2132</name>
    <dbReference type="NCBI Taxonomy" id="1188247"/>
    <lineage>
        <taxon>Bacteria</taxon>
        <taxon>Pseudomonadati</taxon>
        <taxon>Pseudomonadota</taxon>
        <taxon>Alphaproteobacteria</taxon>
        <taxon>Rhodothalassiales</taxon>
        <taxon>Rhodothalassiaceae</taxon>
        <taxon>Rhodothalassium</taxon>
    </lineage>
</organism>
<evidence type="ECO:0000313" key="5">
    <source>
        <dbReference type="Proteomes" id="UP000295399"/>
    </source>
</evidence>
<evidence type="ECO:0000256" key="1">
    <source>
        <dbReference type="ARBA" id="ARBA00022723"/>
    </source>
</evidence>
<dbReference type="Pfam" id="PF00596">
    <property type="entry name" value="Aldolase_II"/>
    <property type="match status" value="1"/>
</dbReference>
<dbReference type="GO" id="GO:0016832">
    <property type="term" value="F:aldehyde-lyase activity"/>
    <property type="evidence" value="ECO:0007669"/>
    <property type="project" value="TreeGrafter"/>
</dbReference>
<name>A0A4R2P9D0_RHOSA</name>
<dbReference type="SUPFAM" id="SSF53639">
    <property type="entry name" value="AraD/HMP-PK domain-like"/>
    <property type="match status" value="1"/>
</dbReference>
<dbReference type="InterPro" id="IPR050197">
    <property type="entry name" value="Aldolase_class_II_sugar_metab"/>
</dbReference>
<proteinExistence type="predicted"/>
<dbReference type="InterPro" id="IPR036409">
    <property type="entry name" value="Aldolase_II/adducin_N_sf"/>
</dbReference>
<dbReference type="InParanoid" id="A0A4R2P9D0"/>
<evidence type="ECO:0000313" key="4">
    <source>
        <dbReference type="EMBL" id="TCP31507.1"/>
    </source>
</evidence>
<dbReference type="GO" id="GO:0005829">
    <property type="term" value="C:cytosol"/>
    <property type="evidence" value="ECO:0007669"/>
    <property type="project" value="TreeGrafter"/>
</dbReference>
<gene>
    <name evidence="4" type="ORF">EV659_11177</name>
</gene>
<dbReference type="AlphaFoldDB" id="A0A4R2P9D0"/>
<dbReference type="GO" id="GO:0046872">
    <property type="term" value="F:metal ion binding"/>
    <property type="evidence" value="ECO:0007669"/>
    <property type="project" value="UniProtKB-KW"/>
</dbReference>
<reference evidence="4 5" key="1">
    <citation type="submission" date="2019-03" db="EMBL/GenBank/DDBJ databases">
        <title>Genomic Encyclopedia of Type Strains, Phase IV (KMG-IV): sequencing the most valuable type-strain genomes for metagenomic binning, comparative biology and taxonomic classification.</title>
        <authorList>
            <person name="Goeker M."/>
        </authorList>
    </citation>
    <scope>NUCLEOTIDE SEQUENCE [LARGE SCALE GENOMIC DNA]</scope>
    <source>
        <strain evidence="4 5">DSM 2132</strain>
    </source>
</reference>
<comment type="caution">
    <text evidence="4">The sequence shown here is derived from an EMBL/GenBank/DDBJ whole genome shotgun (WGS) entry which is preliminary data.</text>
</comment>
<dbReference type="OrthoDB" id="5291399at2"/>
<dbReference type="Proteomes" id="UP000295399">
    <property type="component" value="Unassembled WGS sequence"/>
</dbReference>
<dbReference type="SMART" id="SM01007">
    <property type="entry name" value="Aldolase_II"/>
    <property type="match status" value="1"/>
</dbReference>
<dbReference type="PANTHER" id="PTHR22789:SF0">
    <property type="entry name" value="3-OXO-TETRONATE 4-PHOSPHATE DECARBOXYLASE-RELATED"/>
    <property type="match status" value="1"/>
</dbReference>
<dbReference type="GO" id="GO:0019323">
    <property type="term" value="P:pentose catabolic process"/>
    <property type="evidence" value="ECO:0007669"/>
    <property type="project" value="TreeGrafter"/>
</dbReference>
<sequence>MTPETLAKAEAVIDVCQRLNTDGLNQGTAGNVSVRTDAGMLITPSGVAYEDLTPERLVPTAADGRFEGALNPSSEWRMHADIYQAFAEAGAVVHVHATFCTALACRREPIPAFHYMVAVAGGRDIPVADYATFGTPELSDAMIRALDGRRACLLANHGMICHAETPHKALALAIEVESLARQYWYARQGGEPVILSDAQMDAVMEKFKTYGRQPALDTPSA</sequence>
<feature type="domain" description="Class II aldolase/adducin N-terminal" evidence="3">
    <location>
        <begin position="10"/>
        <end position="184"/>
    </location>
</feature>
<dbReference type="FunCoup" id="A0A4R2P9D0">
    <property type="interactions" value="262"/>
</dbReference>
<keyword evidence="5" id="KW-1185">Reference proteome</keyword>
<dbReference type="RefSeq" id="WP_132709314.1">
    <property type="nucleotide sequence ID" value="NZ_JACIGF010000011.1"/>
</dbReference>
<dbReference type="EMBL" id="SLXO01000011">
    <property type="protein sequence ID" value="TCP31507.1"/>
    <property type="molecule type" value="Genomic_DNA"/>
</dbReference>
<evidence type="ECO:0000259" key="3">
    <source>
        <dbReference type="SMART" id="SM01007"/>
    </source>
</evidence>
<dbReference type="Gene3D" id="3.40.225.10">
    <property type="entry name" value="Class II aldolase/adducin N-terminal domain"/>
    <property type="match status" value="1"/>
</dbReference>
<dbReference type="PANTHER" id="PTHR22789">
    <property type="entry name" value="FUCULOSE PHOSPHATE ALDOLASE"/>
    <property type="match status" value="1"/>
</dbReference>
<protein>
    <submittedName>
        <fullName evidence="4">L-fuculose 1-phosphate aldolase</fullName>
    </submittedName>
</protein>